<evidence type="ECO:0000313" key="2">
    <source>
        <dbReference type="EMBL" id="SFK51562.1"/>
    </source>
</evidence>
<feature type="compositionally biased region" description="Basic and acidic residues" evidence="1">
    <location>
        <begin position="1"/>
        <end position="10"/>
    </location>
</feature>
<evidence type="ECO:0000256" key="1">
    <source>
        <dbReference type="SAM" id="MobiDB-lite"/>
    </source>
</evidence>
<name>A0A1I4A582_9ACTN</name>
<accession>A0A1I4A582</accession>
<dbReference type="EMBL" id="FOSW01000002">
    <property type="protein sequence ID" value="SFK51562.1"/>
    <property type="molecule type" value="Genomic_DNA"/>
</dbReference>
<protein>
    <submittedName>
        <fullName evidence="2">Uncharacterized protein</fullName>
    </submittedName>
</protein>
<dbReference type="InParanoid" id="A0A1I4A582"/>
<gene>
    <name evidence="2" type="ORF">SAMN04488085_10281</name>
</gene>
<dbReference type="STRING" id="504800.SAMN04488085_10281"/>
<evidence type="ECO:0000313" key="3">
    <source>
        <dbReference type="Proteomes" id="UP000199152"/>
    </source>
</evidence>
<feature type="region of interest" description="Disordered" evidence="1">
    <location>
        <begin position="1"/>
        <end position="23"/>
    </location>
</feature>
<sequence>MLADHVRDDAERDAEGDDLSERQDALSRFVTVERDFEPYHRDAVNGTVTITATR</sequence>
<dbReference type="AlphaFoldDB" id="A0A1I4A582"/>
<keyword evidence="3" id="KW-1185">Reference proteome</keyword>
<proteinExistence type="predicted"/>
<reference evidence="2 3" key="1">
    <citation type="submission" date="2016-10" db="EMBL/GenBank/DDBJ databases">
        <authorList>
            <person name="de Groot N.N."/>
        </authorList>
    </citation>
    <scope>NUCLEOTIDE SEQUENCE [LARGE SCALE GENOMIC DNA]</scope>
    <source>
        <strain evidence="2 3">DSM 45317</strain>
    </source>
</reference>
<organism evidence="2 3">
    <name type="scientific">Geodermatophilus ruber</name>
    <dbReference type="NCBI Taxonomy" id="504800"/>
    <lineage>
        <taxon>Bacteria</taxon>
        <taxon>Bacillati</taxon>
        <taxon>Actinomycetota</taxon>
        <taxon>Actinomycetes</taxon>
        <taxon>Geodermatophilales</taxon>
        <taxon>Geodermatophilaceae</taxon>
        <taxon>Geodermatophilus</taxon>
    </lineage>
</organism>
<dbReference type="Proteomes" id="UP000199152">
    <property type="component" value="Unassembled WGS sequence"/>
</dbReference>